<evidence type="ECO:0000313" key="1">
    <source>
        <dbReference type="EMBL" id="CAG8469059.1"/>
    </source>
</evidence>
<organism evidence="1 2">
    <name type="scientific">Funneliformis mosseae</name>
    <name type="common">Endomycorrhizal fungus</name>
    <name type="synonym">Glomus mosseae</name>
    <dbReference type="NCBI Taxonomy" id="27381"/>
    <lineage>
        <taxon>Eukaryota</taxon>
        <taxon>Fungi</taxon>
        <taxon>Fungi incertae sedis</taxon>
        <taxon>Mucoromycota</taxon>
        <taxon>Glomeromycotina</taxon>
        <taxon>Glomeromycetes</taxon>
        <taxon>Glomerales</taxon>
        <taxon>Glomeraceae</taxon>
        <taxon>Funneliformis</taxon>
    </lineage>
</organism>
<keyword evidence="2" id="KW-1185">Reference proteome</keyword>
<reference evidence="1" key="1">
    <citation type="submission" date="2021-06" db="EMBL/GenBank/DDBJ databases">
        <authorList>
            <person name="Kallberg Y."/>
            <person name="Tangrot J."/>
            <person name="Rosling A."/>
        </authorList>
    </citation>
    <scope>NUCLEOTIDE SEQUENCE</scope>
    <source>
        <strain evidence="1">87-6 pot B 2015</strain>
    </source>
</reference>
<gene>
    <name evidence="1" type="ORF">FMOSSE_LOCUS2423</name>
</gene>
<sequence length="52" mass="5916">MEDNYEIRAVTMEERALKPQVASYNGYPVQTSVEGLDHTGVDTCLYTEYEAQ</sequence>
<proteinExistence type="predicted"/>
<accession>A0A9N8Z2L6</accession>
<feature type="non-terminal residue" evidence="1">
    <location>
        <position position="52"/>
    </location>
</feature>
<comment type="caution">
    <text evidence="1">The sequence shown here is derived from an EMBL/GenBank/DDBJ whole genome shotgun (WGS) entry which is preliminary data.</text>
</comment>
<dbReference type="Proteomes" id="UP000789375">
    <property type="component" value="Unassembled WGS sequence"/>
</dbReference>
<evidence type="ECO:0000313" key="2">
    <source>
        <dbReference type="Proteomes" id="UP000789375"/>
    </source>
</evidence>
<dbReference type="AlphaFoldDB" id="A0A9N8Z2L6"/>
<name>A0A9N8Z2L6_FUNMO</name>
<protein>
    <submittedName>
        <fullName evidence="1">9451_t:CDS:1</fullName>
    </submittedName>
</protein>
<dbReference type="EMBL" id="CAJVPP010000318">
    <property type="protein sequence ID" value="CAG8469059.1"/>
    <property type="molecule type" value="Genomic_DNA"/>
</dbReference>